<comment type="caution">
    <text evidence="1">The sequence shown here is derived from an EMBL/GenBank/DDBJ whole genome shotgun (WGS) entry which is preliminary data.</text>
</comment>
<organism evidence="1 2">
    <name type="scientific">Nocardioides oceani</name>
    <dbReference type="NCBI Taxonomy" id="3058369"/>
    <lineage>
        <taxon>Bacteria</taxon>
        <taxon>Bacillati</taxon>
        <taxon>Actinomycetota</taxon>
        <taxon>Actinomycetes</taxon>
        <taxon>Propionibacteriales</taxon>
        <taxon>Nocardioidaceae</taxon>
        <taxon>Nocardioides</taxon>
    </lineage>
</organism>
<accession>A0ABT8FJQ0</accession>
<proteinExistence type="predicted"/>
<dbReference type="RefSeq" id="WP_300953819.1">
    <property type="nucleotide sequence ID" value="NZ_JAUHJQ010000008.1"/>
</dbReference>
<dbReference type="Proteomes" id="UP001168620">
    <property type="component" value="Unassembled WGS sequence"/>
</dbReference>
<reference evidence="1" key="1">
    <citation type="submission" date="2023-06" db="EMBL/GenBank/DDBJ databases">
        <title>Draft genome sequence of Nocardioides sp. SOB77.</title>
        <authorList>
            <person name="Zhang G."/>
        </authorList>
    </citation>
    <scope>NUCLEOTIDE SEQUENCE</scope>
    <source>
        <strain evidence="1">SOB77</strain>
    </source>
</reference>
<evidence type="ECO:0000313" key="1">
    <source>
        <dbReference type="EMBL" id="MDN4174725.1"/>
    </source>
</evidence>
<gene>
    <name evidence="1" type="ORF">QWY28_17320</name>
</gene>
<evidence type="ECO:0000313" key="2">
    <source>
        <dbReference type="Proteomes" id="UP001168620"/>
    </source>
</evidence>
<dbReference type="EMBL" id="JAUHJQ010000008">
    <property type="protein sequence ID" value="MDN4174725.1"/>
    <property type="molecule type" value="Genomic_DNA"/>
</dbReference>
<protein>
    <recommendedName>
        <fullName evidence="3">Phage head morphogenesis domain-containing protein</fullName>
    </recommendedName>
</protein>
<sequence>MATLAEETAAAATASAWVAQTSAATSSLTATTTATSAVAWQGFSAWYAAAQVRGRAAEMAEFSVQAQHAIAGIYTEHVAQLLAALAGEGRVAVPPVGRPVIRNGADLVQVHARPAAVFKETFALTADEDLALARAVERATQIIETDLMLAGRQAQTDTMKVLGVTRYRRVLRPELSESGPCGLCVVAADRIYRVSDLLPMHAPRCKCVTMPIVGDLDPGIRLNREDLKAIYKAAGDSTAAEDLRRTRVQVNEHGELGPVLTVRGQKFTGPDDLGRPPGNPALLQQRLEKLENVLALLTDRDRAGENLREPLAYQRAAIDRSRRRLAAA</sequence>
<keyword evidence="2" id="KW-1185">Reference proteome</keyword>
<evidence type="ECO:0008006" key="3">
    <source>
        <dbReference type="Google" id="ProtNLM"/>
    </source>
</evidence>
<name>A0ABT8FJQ0_9ACTN</name>